<protein>
    <submittedName>
        <fullName evidence="8">Aerobic-type carbon monoxide dehydrogenase, small subunit CoxS/CutS homologs</fullName>
    </submittedName>
</protein>
<dbReference type="GO" id="GO:0051537">
    <property type="term" value="F:2 iron, 2 sulfur cluster binding"/>
    <property type="evidence" value="ECO:0007669"/>
    <property type="project" value="UniProtKB-KW"/>
</dbReference>
<dbReference type="FunFam" id="3.10.20.30:FF:000020">
    <property type="entry name" value="Xanthine dehydrogenase iron-sulfur subunit"/>
    <property type="match status" value="1"/>
</dbReference>
<evidence type="ECO:0000313" key="8">
    <source>
        <dbReference type="EMBL" id="BAF59760.1"/>
    </source>
</evidence>
<feature type="domain" description="2Fe-2S ferredoxin-type" evidence="7">
    <location>
        <begin position="3"/>
        <end position="79"/>
    </location>
</feature>
<keyword evidence="4" id="KW-0408">Iron</keyword>
<dbReference type="PANTHER" id="PTHR44379">
    <property type="entry name" value="OXIDOREDUCTASE WITH IRON-SULFUR SUBUNIT"/>
    <property type="match status" value="1"/>
</dbReference>
<dbReference type="HOGENOM" id="CLU_052511_3_1_9"/>
<dbReference type="CDD" id="cd00207">
    <property type="entry name" value="fer2"/>
    <property type="match status" value="1"/>
</dbReference>
<evidence type="ECO:0000256" key="1">
    <source>
        <dbReference type="ARBA" id="ARBA00022714"/>
    </source>
</evidence>
<dbReference type="GO" id="GO:0046872">
    <property type="term" value="F:metal ion binding"/>
    <property type="evidence" value="ECO:0007669"/>
    <property type="project" value="UniProtKB-KW"/>
</dbReference>
<dbReference type="FunFam" id="1.10.150.120:FF:000003">
    <property type="entry name" value="Carbon monoxide dehydrogenase, small subunit"/>
    <property type="match status" value="1"/>
</dbReference>
<keyword evidence="5" id="KW-0411">Iron-sulfur</keyword>
<dbReference type="InterPro" id="IPR002888">
    <property type="entry name" value="2Fe-2S-bd"/>
</dbReference>
<evidence type="ECO:0000256" key="2">
    <source>
        <dbReference type="ARBA" id="ARBA00022723"/>
    </source>
</evidence>
<keyword evidence="2" id="KW-0479">Metal-binding</keyword>
<dbReference type="InterPro" id="IPR036884">
    <property type="entry name" value="2Fe-2S-bd_dom_sf"/>
</dbReference>
<gene>
    <name evidence="8" type="primary">CoxS</name>
    <name evidence="8" type="ordered locus">PTH_1579</name>
</gene>
<dbReference type="GO" id="GO:0016491">
    <property type="term" value="F:oxidoreductase activity"/>
    <property type="evidence" value="ECO:0007669"/>
    <property type="project" value="UniProtKB-KW"/>
</dbReference>
<evidence type="ECO:0000256" key="4">
    <source>
        <dbReference type="ARBA" id="ARBA00023004"/>
    </source>
</evidence>
<dbReference type="Proteomes" id="UP000006556">
    <property type="component" value="Chromosome"/>
</dbReference>
<sequence length="161" mass="16968">MKQLIQLEINGRVYDVAVEPRDLLVDVLRKKVGLTGTKKGCGAGDCGACTVLVDGKPVLSCITLAIACKGKKITTIEGLARPDGTLHPIQQAFVDHGAIQCGFCTPGMIMSAKGLLDRNPKPSQFEIKRAIAGNICRCTGYKKIVEAIEAASGAISTEGVK</sequence>
<dbReference type="eggNOG" id="COG2080">
    <property type="taxonomic scope" value="Bacteria"/>
</dbReference>
<dbReference type="InterPro" id="IPR012675">
    <property type="entry name" value="Beta-grasp_dom_sf"/>
</dbReference>
<dbReference type="InterPro" id="IPR051452">
    <property type="entry name" value="Diverse_Oxidoreductases"/>
</dbReference>
<reference evidence="9" key="1">
    <citation type="journal article" date="2008" name="Genome Res.">
        <title>The genome of Pelotomaculum thermopropionicum reveals niche-associated evolution in anaerobic microbiota.</title>
        <authorList>
            <person name="Kosaka T."/>
            <person name="Kato S."/>
            <person name="Shimoyama T."/>
            <person name="Ishii S."/>
            <person name="Abe T."/>
            <person name="Watanabe K."/>
        </authorList>
    </citation>
    <scope>NUCLEOTIDE SEQUENCE [LARGE SCALE GENOMIC DNA]</scope>
    <source>
        <strain evidence="9">DSM 13744 / JCM 10971 / SI</strain>
    </source>
</reference>
<dbReference type="PANTHER" id="PTHR44379:SF8">
    <property type="entry name" value="XANTHINE DEHYDROGENASE IRON-SULFUR-BINDING SUBUNIT XDHC-RELATED"/>
    <property type="match status" value="1"/>
</dbReference>
<comment type="pathway">
    <text evidence="6">Alkaloid degradation; nicotine degradation.</text>
</comment>
<organism evidence="8 9">
    <name type="scientific">Pelotomaculum thermopropionicum (strain DSM 13744 / JCM 10971 / SI)</name>
    <dbReference type="NCBI Taxonomy" id="370438"/>
    <lineage>
        <taxon>Bacteria</taxon>
        <taxon>Bacillati</taxon>
        <taxon>Bacillota</taxon>
        <taxon>Clostridia</taxon>
        <taxon>Eubacteriales</taxon>
        <taxon>Desulfotomaculaceae</taxon>
        <taxon>Pelotomaculum</taxon>
    </lineage>
</organism>
<dbReference type="SUPFAM" id="SSF47741">
    <property type="entry name" value="CO dehydrogenase ISP C-domain like"/>
    <property type="match status" value="1"/>
</dbReference>
<dbReference type="KEGG" id="pth:PTH_1579"/>
<dbReference type="Gene3D" id="3.10.20.30">
    <property type="match status" value="1"/>
</dbReference>
<keyword evidence="9" id="KW-1185">Reference proteome</keyword>
<dbReference type="STRING" id="370438.PTH_1579"/>
<evidence type="ECO:0000256" key="6">
    <source>
        <dbReference type="ARBA" id="ARBA00060707"/>
    </source>
</evidence>
<dbReference type="Pfam" id="PF00111">
    <property type="entry name" value="Fer2"/>
    <property type="match status" value="1"/>
</dbReference>
<dbReference type="InterPro" id="IPR006058">
    <property type="entry name" value="2Fe2S_fd_BS"/>
</dbReference>
<evidence type="ECO:0000259" key="7">
    <source>
        <dbReference type="PROSITE" id="PS51085"/>
    </source>
</evidence>
<name>A5D1V5_PELTS</name>
<dbReference type="SUPFAM" id="SSF54292">
    <property type="entry name" value="2Fe-2S ferredoxin-like"/>
    <property type="match status" value="1"/>
</dbReference>
<dbReference type="Gene3D" id="1.10.150.120">
    <property type="entry name" value="[2Fe-2S]-binding domain"/>
    <property type="match status" value="1"/>
</dbReference>
<dbReference type="PROSITE" id="PS51085">
    <property type="entry name" value="2FE2S_FER_2"/>
    <property type="match status" value="1"/>
</dbReference>
<keyword evidence="1" id="KW-0001">2Fe-2S</keyword>
<dbReference type="Pfam" id="PF01799">
    <property type="entry name" value="Fer2_2"/>
    <property type="match status" value="1"/>
</dbReference>
<dbReference type="EMBL" id="AP009389">
    <property type="protein sequence ID" value="BAF59760.1"/>
    <property type="molecule type" value="Genomic_DNA"/>
</dbReference>
<evidence type="ECO:0000313" key="9">
    <source>
        <dbReference type="Proteomes" id="UP000006556"/>
    </source>
</evidence>
<evidence type="ECO:0000256" key="3">
    <source>
        <dbReference type="ARBA" id="ARBA00023002"/>
    </source>
</evidence>
<dbReference type="InterPro" id="IPR001041">
    <property type="entry name" value="2Fe-2S_ferredoxin-type"/>
</dbReference>
<proteinExistence type="predicted"/>
<dbReference type="PROSITE" id="PS00197">
    <property type="entry name" value="2FE2S_FER_1"/>
    <property type="match status" value="1"/>
</dbReference>
<keyword evidence="3" id="KW-0560">Oxidoreductase</keyword>
<dbReference type="InterPro" id="IPR036010">
    <property type="entry name" value="2Fe-2S_ferredoxin-like_sf"/>
</dbReference>
<dbReference type="AlphaFoldDB" id="A5D1V5"/>
<evidence type="ECO:0000256" key="5">
    <source>
        <dbReference type="ARBA" id="ARBA00023014"/>
    </source>
</evidence>
<accession>A5D1V5</accession>